<evidence type="ECO:0000313" key="1">
    <source>
        <dbReference type="EMBL" id="QGZ65449.1"/>
    </source>
</evidence>
<dbReference type="Proteomes" id="UP000433577">
    <property type="component" value="Chromosome 3"/>
</dbReference>
<name>A0A7Z2GQ18_9BURK</name>
<accession>A0A7Z2GQ18</accession>
<dbReference type="OrthoDB" id="9090872at2"/>
<reference evidence="1 2" key="1">
    <citation type="submission" date="2019-12" db="EMBL/GenBank/DDBJ databases">
        <title>Paraburkholderia acidiphila 7Q-K02 sp. nov and Paraburkholderia acidisoli DHF22 sp. nov., two strains isolated from forest soil.</title>
        <authorList>
            <person name="Gao Z."/>
            <person name="Qiu L."/>
        </authorList>
    </citation>
    <scope>NUCLEOTIDE SEQUENCE [LARGE SCALE GENOMIC DNA]</scope>
    <source>
        <strain evidence="1 2">DHF22</strain>
    </source>
</reference>
<sequence length="117" mass="13409">MDDVFTPRQSARAIEELRSSRPSPRRVFEALYRAHYLQTHARLPEGLERDPNGEYTQSGAQIAWEVWQIAHVHAVEMAAQLCERRAANHSSHDHKALCRVVARDIRALLNDPDEDAK</sequence>
<proteinExistence type="predicted"/>
<dbReference type="EMBL" id="CP046915">
    <property type="protein sequence ID" value="QGZ65449.1"/>
    <property type="molecule type" value="Genomic_DNA"/>
</dbReference>
<keyword evidence="2" id="KW-1185">Reference proteome</keyword>
<protein>
    <submittedName>
        <fullName evidence="1">Uncharacterized protein</fullName>
    </submittedName>
</protein>
<organism evidence="1 2">
    <name type="scientific">Paraburkholderia acidisoli</name>
    <dbReference type="NCBI Taxonomy" id="2571748"/>
    <lineage>
        <taxon>Bacteria</taxon>
        <taxon>Pseudomonadati</taxon>
        <taxon>Pseudomonadota</taxon>
        <taxon>Betaproteobacteria</taxon>
        <taxon>Burkholderiales</taxon>
        <taxon>Burkholderiaceae</taxon>
        <taxon>Paraburkholderia</taxon>
    </lineage>
</organism>
<dbReference type="RefSeq" id="WP_158955886.1">
    <property type="nucleotide sequence ID" value="NZ_CP046915.1"/>
</dbReference>
<evidence type="ECO:0000313" key="2">
    <source>
        <dbReference type="Proteomes" id="UP000433577"/>
    </source>
</evidence>
<dbReference type="AlphaFoldDB" id="A0A7Z2GQ18"/>
<dbReference type="KEGG" id="pacs:FAZ98_27215"/>
<gene>
    <name evidence="1" type="ORF">FAZ98_27215</name>
</gene>